<dbReference type="SUPFAM" id="SSF82895">
    <property type="entry name" value="TSP-1 type 1 repeat"/>
    <property type="match status" value="1"/>
</dbReference>
<comment type="caution">
    <text evidence="11">Lacks conserved residue(s) required for the propagation of feature annotation.</text>
</comment>
<evidence type="ECO:0000313" key="14">
    <source>
        <dbReference type="Proteomes" id="UP001195483"/>
    </source>
</evidence>
<dbReference type="CDD" id="cd04273">
    <property type="entry name" value="ZnMc_ADAMTS_like"/>
    <property type="match status" value="1"/>
</dbReference>
<feature type="binding site" evidence="11">
    <location>
        <position position="222"/>
    </location>
    <ligand>
        <name>Zn(2+)</name>
        <dbReference type="ChEBI" id="CHEBI:29105"/>
        <note>catalytic</note>
    </ligand>
</feature>
<dbReference type="PROSITE" id="PS50215">
    <property type="entry name" value="ADAM_MEPRO"/>
    <property type="match status" value="1"/>
</dbReference>
<dbReference type="GO" id="GO:0046872">
    <property type="term" value="F:metal ion binding"/>
    <property type="evidence" value="ECO:0007669"/>
    <property type="project" value="UniProtKB-KW"/>
</dbReference>
<evidence type="ECO:0000256" key="11">
    <source>
        <dbReference type="PROSITE-ProRule" id="PRU00276"/>
    </source>
</evidence>
<evidence type="ECO:0000313" key="13">
    <source>
        <dbReference type="EMBL" id="KAK3590317.1"/>
    </source>
</evidence>
<comment type="caution">
    <text evidence="13">The sequence shown here is derived from an EMBL/GenBank/DDBJ whole genome shotgun (WGS) entry which is preliminary data.</text>
</comment>
<gene>
    <name evidence="13" type="ORF">CHS0354_007707</name>
</gene>
<evidence type="ECO:0000259" key="12">
    <source>
        <dbReference type="PROSITE" id="PS50215"/>
    </source>
</evidence>
<keyword evidence="3" id="KW-0272">Extracellular matrix</keyword>
<dbReference type="Pfam" id="PF01421">
    <property type="entry name" value="Reprolysin"/>
    <property type="match status" value="1"/>
</dbReference>
<evidence type="ECO:0000256" key="10">
    <source>
        <dbReference type="ARBA" id="ARBA00023180"/>
    </source>
</evidence>
<accession>A0AAE0SDZ5</accession>
<feature type="binding site" evidence="11">
    <location>
        <position position="228"/>
    </location>
    <ligand>
        <name>Zn(2+)</name>
        <dbReference type="ChEBI" id="CHEBI:29105"/>
        <note>catalytic</note>
    </ligand>
</feature>
<feature type="binding site" evidence="11">
    <location>
        <position position="218"/>
    </location>
    <ligand>
        <name>Zn(2+)</name>
        <dbReference type="ChEBI" id="CHEBI:29105"/>
        <note>catalytic</note>
    </ligand>
</feature>
<dbReference type="InterPro" id="IPR001590">
    <property type="entry name" value="Peptidase_M12B"/>
</dbReference>
<evidence type="ECO:0000256" key="7">
    <source>
        <dbReference type="ARBA" id="ARBA00022833"/>
    </source>
</evidence>
<keyword evidence="6" id="KW-0378">Hydrolase</keyword>
<dbReference type="InterPro" id="IPR000884">
    <property type="entry name" value="TSP1_rpt"/>
</dbReference>
<dbReference type="Pfam" id="PF00090">
    <property type="entry name" value="TSP_1"/>
    <property type="match status" value="1"/>
</dbReference>
<feature type="domain" description="Peptidase M12B" evidence="12">
    <location>
        <begin position="74"/>
        <end position="283"/>
    </location>
</feature>
<evidence type="ECO:0000256" key="6">
    <source>
        <dbReference type="ARBA" id="ARBA00022801"/>
    </source>
</evidence>
<sequence length="370" mass="41985">MHNDVENPWFLPTSPWFSRYNSKLDTTGGAKRDNPDIIFKLRPLKTFDKPNESELPERHKSRRRREVMMELAERNVETMVVVDQKMVEFHKSHELLKPYILTIMNIVAKLYRDPSIGNPINIVVSRLVILTGEQTNLTINYHADRSLDSFCKWQYRLNQSGGPTHDNAVLITRYDICTYKNTPCGTLGLAPVAGMCEEERSCSINEDIGLASAFTIAHEIGHNFGMQHDGAGNLCGTPGYEPARIMAARLTKDSDPFLWSNCSRQYITDFLESGKGGCLDNRPLYEEQSPNAIEDMPGTDSSVEEQCQLQFKNTSYPCRAEKCYRRSCVPLNFHALIVHGEWGVWSGWSECTRTCGGGVKYQERICDSPQ</sequence>
<organism evidence="13 14">
    <name type="scientific">Potamilus streckersoni</name>
    <dbReference type="NCBI Taxonomy" id="2493646"/>
    <lineage>
        <taxon>Eukaryota</taxon>
        <taxon>Metazoa</taxon>
        <taxon>Spiralia</taxon>
        <taxon>Lophotrochozoa</taxon>
        <taxon>Mollusca</taxon>
        <taxon>Bivalvia</taxon>
        <taxon>Autobranchia</taxon>
        <taxon>Heteroconchia</taxon>
        <taxon>Palaeoheterodonta</taxon>
        <taxon>Unionida</taxon>
        <taxon>Unionoidea</taxon>
        <taxon>Unionidae</taxon>
        <taxon>Ambleminae</taxon>
        <taxon>Lampsilini</taxon>
        <taxon>Potamilus</taxon>
    </lineage>
</organism>
<evidence type="ECO:0000256" key="4">
    <source>
        <dbReference type="ARBA" id="ARBA00022670"/>
    </source>
</evidence>
<evidence type="ECO:0000256" key="5">
    <source>
        <dbReference type="ARBA" id="ARBA00022723"/>
    </source>
</evidence>
<reference evidence="13" key="3">
    <citation type="submission" date="2023-05" db="EMBL/GenBank/DDBJ databases">
        <authorList>
            <person name="Smith C.H."/>
        </authorList>
    </citation>
    <scope>NUCLEOTIDE SEQUENCE</scope>
    <source>
        <strain evidence="13">CHS0354</strain>
        <tissue evidence="13">Mantle</tissue>
    </source>
</reference>
<dbReference type="PANTHER" id="PTHR13723">
    <property type="entry name" value="ADAMTS A DISINTEGRIN AND METALLOPROTEASE WITH THROMBOSPONDIN MOTIFS PROTEASE"/>
    <property type="match status" value="1"/>
</dbReference>
<name>A0AAE0SDZ5_9BIVA</name>
<dbReference type="Gene3D" id="2.20.100.10">
    <property type="entry name" value="Thrombospondin type-1 (TSP1) repeat"/>
    <property type="match status" value="1"/>
</dbReference>
<evidence type="ECO:0000256" key="9">
    <source>
        <dbReference type="ARBA" id="ARBA00023157"/>
    </source>
</evidence>
<dbReference type="Proteomes" id="UP001195483">
    <property type="component" value="Unassembled WGS sequence"/>
</dbReference>
<keyword evidence="4" id="KW-0645">Protease</keyword>
<dbReference type="Gene3D" id="3.40.390.10">
    <property type="entry name" value="Collagenase (Catalytic Domain)"/>
    <property type="match status" value="1"/>
</dbReference>
<keyword evidence="5 11" id="KW-0479">Metal-binding</keyword>
<dbReference type="PANTHER" id="PTHR13723:SF311">
    <property type="entry name" value="ADAM CYSTEINE-RICH DOMAIN-CONTAINING PROTEIN"/>
    <property type="match status" value="1"/>
</dbReference>
<protein>
    <recommendedName>
        <fullName evidence="12">Peptidase M12B domain-containing protein</fullName>
    </recommendedName>
</protein>
<keyword evidence="10" id="KW-0325">Glycoprotein</keyword>
<feature type="active site" evidence="11">
    <location>
        <position position="219"/>
    </location>
</feature>
<keyword evidence="14" id="KW-1185">Reference proteome</keyword>
<dbReference type="SUPFAM" id="SSF55486">
    <property type="entry name" value="Metalloproteases ('zincins'), catalytic domain"/>
    <property type="match status" value="1"/>
</dbReference>
<dbReference type="GO" id="GO:0004222">
    <property type="term" value="F:metalloendopeptidase activity"/>
    <property type="evidence" value="ECO:0007669"/>
    <property type="project" value="InterPro"/>
</dbReference>
<reference evidence="13" key="2">
    <citation type="journal article" date="2021" name="Genome Biol. Evol.">
        <title>Developing a high-quality reference genome for a parasitic bivalve with doubly uniparental inheritance (Bivalvia: Unionida).</title>
        <authorList>
            <person name="Smith C.H."/>
        </authorList>
    </citation>
    <scope>NUCLEOTIDE SEQUENCE</scope>
    <source>
        <strain evidence="13">CHS0354</strain>
        <tissue evidence="13">Mantle</tissue>
    </source>
</reference>
<dbReference type="GO" id="GO:0031012">
    <property type="term" value="C:extracellular matrix"/>
    <property type="evidence" value="ECO:0007669"/>
    <property type="project" value="TreeGrafter"/>
</dbReference>
<dbReference type="EMBL" id="JAEAOA010000521">
    <property type="protein sequence ID" value="KAK3590317.1"/>
    <property type="molecule type" value="Genomic_DNA"/>
</dbReference>
<proteinExistence type="predicted"/>
<dbReference type="InterPro" id="IPR050439">
    <property type="entry name" value="ADAMTS_ADAMTS-like"/>
</dbReference>
<dbReference type="FunFam" id="3.40.390.10:FF:000001">
    <property type="entry name" value="A disintegrin and metalloproteinase with thrombospondin motifs 1"/>
    <property type="match status" value="1"/>
</dbReference>
<dbReference type="AlphaFoldDB" id="A0AAE0SDZ5"/>
<reference evidence="13" key="1">
    <citation type="journal article" date="2021" name="Genome Biol. Evol.">
        <title>A High-Quality Reference Genome for a Parasitic Bivalve with Doubly Uniparental Inheritance (Bivalvia: Unionida).</title>
        <authorList>
            <person name="Smith C.H."/>
        </authorList>
    </citation>
    <scope>NUCLEOTIDE SEQUENCE</scope>
    <source>
        <strain evidence="13">CHS0354</strain>
    </source>
</reference>
<evidence type="ECO:0000256" key="2">
    <source>
        <dbReference type="ARBA" id="ARBA00022525"/>
    </source>
</evidence>
<comment type="subcellular location">
    <subcellularLocation>
        <location evidence="1">Secreted</location>
        <location evidence="1">Extracellular space</location>
        <location evidence="1">Extracellular matrix</location>
    </subcellularLocation>
</comment>
<keyword evidence="7 11" id="KW-0862">Zinc</keyword>
<evidence type="ECO:0000256" key="3">
    <source>
        <dbReference type="ARBA" id="ARBA00022530"/>
    </source>
</evidence>
<keyword evidence="2" id="KW-0964">Secreted</keyword>
<keyword evidence="9" id="KW-1015">Disulfide bond</keyword>
<dbReference type="PROSITE" id="PS50092">
    <property type="entry name" value="TSP1"/>
    <property type="match status" value="1"/>
</dbReference>
<dbReference type="GO" id="GO:0030198">
    <property type="term" value="P:extracellular matrix organization"/>
    <property type="evidence" value="ECO:0007669"/>
    <property type="project" value="TreeGrafter"/>
</dbReference>
<evidence type="ECO:0000256" key="8">
    <source>
        <dbReference type="ARBA" id="ARBA00023049"/>
    </source>
</evidence>
<keyword evidence="8" id="KW-0482">Metalloprotease</keyword>
<dbReference type="InterPro" id="IPR036383">
    <property type="entry name" value="TSP1_rpt_sf"/>
</dbReference>
<evidence type="ECO:0000256" key="1">
    <source>
        <dbReference type="ARBA" id="ARBA00004498"/>
    </source>
</evidence>
<dbReference type="GO" id="GO:0006508">
    <property type="term" value="P:proteolysis"/>
    <property type="evidence" value="ECO:0007669"/>
    <property type="project" value="UniProtKB-KW"/>
</dbReference>
<dbReference type="InterPro" id="IPR024079">
    <property type="entry name" value="MetalloPept_cat_dom_sf"/>
</dbReference>